<reference evidence="1 2" key="1">
    <citation type="submission" date="2018-06" db="EMBL/GenBank/DDBJ databases">
        <title>Genome Sequence of the Brown Rot Fungal Pathogen Monilinia fructigena.</title>
        <authorList>
            <person name="Landi L."/>
            <person name="De Miccolis Angelini R.M."/>
            <person name="Pollastro S."/>
            <person name="Abate D."/>
            <person name="Faretra F."/>
            <person name="Romanazzi G."/>
        </authorList>
    </citation>
    <scope>NUCLEOTIDE SEQUENCE [LARGE SCALE GENOMIC DNA]</scope>
    <source>
        <strain evidence="1 2">Mfrg269</strain>
    </source>
</reference>
<protein>
    <submittedName>
        <fullName evidence="1">Uncharacterized protein</fullName>
    </submittedName>
</protein>
<comment type="caution">
    <text evidence="1">The sequence shown here is derived from an EMBL/GenBank/DDBJ whole genome shotgun (WGS) entry which is preliminary data.</text>
</comment>
<dbReference type="AlphaFoldDB" id="A0A395IPI1"/>
<organism evidence="1 2">
    <name type="scientific">Monilinia fructigena</name>
    <dbReference type="NCBI Taxonomy" id="38457"/>
    <lineage>
        <taxon>Eukaryota</taxon>
        <taxon>Fungi</taxon>
        <taxon>Dikarya</taxon>
        <taxon>Ascomycota</taxon>
        <taxon>Pezizomycotina</taxon>
        <taxon>Leotiomycetes</taxon>
        <taxon>Helotiales</taxon>
        <taxon>Sclerotiniaceae</taxon>
        <taxon>Monilinia</taxon>
    </lineage>
</organism>
<accession>A0A395IPI1</accession>
<evidence type="ECO:0000313" key="1">
    <source>
        <dbReference type="EMBL" id="RAL62225.1"/>
    </source>
</evidence>
<sequence length="494" mass="55499">MSFSYRIDLVMSCRKQAESDLRTRSEAMDPSANQLARLDGAPNRNYHQYCSGNLIDSSKRSRNVGVELQNLLVDFTAQQVFVTQNEQQWMIKVRDLERQLFDAVREFSDDTGEDTRRELLDVIATQQIFGQLSLTSSKWQQSPPTAIGKYSFMGITNLDYRTSGSTSMTRLSRSSLAAMENAAIGNTTPPTQEEYDRVKASVTVAVPDSALQSVPSILDLRDHQKIQTETAINNHRSQLPLVPYKSPTDNIHDLCVEFTNDFAKLFGSMEGWSREYASIPNISGDRTIAATNQNLWTYMMSLTYDDPQSAHSHIMSINAFQQYNHGVHDHLASIKERLAAKPIPSAEKRQELVAEQSALIKSVIDSRDYVAFRNDALIHHTKSLRDMLGPLMNKGCSRTKAGSDLGVMIISSMEIGAKMWTAKLSFQIVFPELLGAKYTAGTMIAKDHPHDNPYQLQTRQKRIKLVMTPSITMRDDNSITIIAKNLHKANVLLS</sequence>
<keyword evidence="2" id="KW-1185">Reference proteome</keyword>
<dbReference type="OrthoDB" id="4203839at2759"/>
<dbReference type="Proteomes" id="UP000249056">
    <property type="component" value="Unassembled WGS sequence"/>
</dbReference>
<evidence type="ECO:0000313" key="2">
    <source>
        <dbReference type="Proteomes" id="UP000249056"/>
    </source>
</evidence>
<gene>
    <name evidence="1" type="ORF">DID88_004796</name>
</gene>
<proteinExistence type="predicted"/>
<name>A0A395IPI1_9HELO</name>
<dbReference type="EMBL" id="QKRW01000025">
    <property type="protein sequence ID" value="RAL62225.1"/>
    <property type="molecule type" value="Genomic_DNA"/>
</dbReference>